<reference evidence="1" key="1">
    <citation type="submission" date="2025-08" db="UniProtKB">
        <authorList>
            <consortium name="Ensembl"/>
        </authorList>
    </citation>
    <scope>IDENTIFICATION</scope>
</reference>
<evidence type="ECO:0000313" key="1">
    <source>
        <dbReference type="Ensembl" id="ENSGMOP00000050230.1"/>
    </source>
</evidence>
<dbReference type="Proteomes" id="UP000694546">
    <property type="component" value="Unassembled WGS sequence"/>
</dbReference>
<accession>A0A8C5BS49</accession>
<dbReference type="AlphaFoldDB" id="A0A8C5BS49"/>
<evidence type="ECO:0000313" key="2">
    <source>
        <dbReference type="Proteomes" id="UP000694546"/>
    </source>
</evidence>
<reference evidence="1" key="2">
    <citation type="submission" date="2025-09" db="UniProtKB">
        <authorList>
            <consortium name="Ensembl"/>
        </authorList>
    </citation>
    <scope>IDENTIFICATION</scope>
</reference>
<keyword evidence="2" id="KW-1185">Reference proteome</keyword>
<dbReference type="Ensembl" id="ENSGMOT00000037853.1">
    <property type="protein sequence ID" value="ENSGMOP00000050230.1"/>
    <property type="gene ID" value="ENSGMOG00000028797.1"/>
</dbReference>
<name>A0A8C5BS49_GADMO</name>
<protein>
    <submittedName>
        <fullName evidence="1">Uncharacterized protein</fullName>
    </submittedName>
</protein>
<sequence>MVSTGTSDPPRPAPHLTPLVHTALLRRVSTRTSGVPISFTANLRISLMARGALFLKLLERHGEKGTVTHTPWMRLWMLMVYSLVTTSLMAERPFFFSPFFVGCIRVRVCRNESKVDGRSVSCVNESRTTAHAKCISYFQSFIIIILDVTFGKLNALKNLLKNGQKGKAL</sequence>
<proteinExistence type="predicted"/>
<organism evidence="1 2">
    <name type="scientific">Gadus morhua</name>
    <name type="common">Atlantic cod</name>
    <dbReference type="NCBI Taxonomy" id="8049"/>
    <lineage>
        <taxon>Eukaryota</taxon>
        <taxon>Metazoa</taxon>
        <taxon>Chordata</taxon>
        <taxon>Craniata</taxon>
        <taxon>Vertebrata</taxon>
        <taxon>Euteleostomi</taxon>
        <taxon>Actinopterygii</taxon>
        <taxon>Neopterygii</taxon>
        <taxon>Teleostei</taxon>
        <taxon>Neoteleostei</taxon>
        <taxon>Acanthomorphata</taxon>
        <taxon>Zeiogadaria</taxon>
        <taxon>Gadariae</taxon>
        <taxon>Gadiformes</taxon>
        <taxon>Gadoidei</taxon>
        <taxon>Gadidae</taxon>
        <taxon>Gadus</taxon>
    </lineage>
</organism>